<dbReference type="SUPFAM" id="SSF54211">
    <property type="entry name" value="Ribosomal protein S5 domain 2-like"/>
    <property type="match status" value="1"/>
</dbReference>
<feature type="active site" evidence="9">
    <location>
        <position position="11"/>
    </location>
</feature>
<dbReference type="STRING" id="292563.Cyast_0177"/>
<comment type="function">
    <text evidence="9">Catalyzes the phosphorylation of the position 2 hydroxy group of 4-diphosphocytidyl-2C-methyl-D-erythritol.</text>
</comment>
<dbReference type="InterPro" id="IPR004424">
    <property type="entry name" value="IspE"/>
</dbReference>
<dbReference type="InterPro" id="IPR014721">
    <property type="entry name" value="Ribsml_uS5_D2-typ_fold_subgr"/>
</dbReference>
<dbReference type="AlphaFoldDB" id="K9YIC7"/>
<dbReference type="Gene3D" id="3.30.230.10">
    <property type="match status" value="1"/>
</dbReference>
<feature type="binding site" evidence="9">
    <location>
        <begin position="99"/>
        <end position="109"/>
    </location>
    <ligand>
        <name>ATP</name>
        <dbReference type="ChEBI" id="CHEBI:30616"/>
    </ligand>
</feature>
<dbReference type="InterPro" id="IPR013750">
    <property type="entry name" value="GHMP_kinase_C_dom"/>
</dbReference>
<keyword evidence="6 9" id="KW-0418">Kinase</keyword>
<dbReference type="InterPro" id="IPR036554">
    <property type="entry name" value="GHMP_kinase_C_sf"/>
</dbReference>
<proteinExistence type="inferred from homology"/>
<evidence type="ECO:0000256" key="8">
    <source>
        <dbReference type="ARBA" id="ARBA00032554"/>
    </source>
</evidence>
<comment type="pathway">
    <text evidence="9">Isoprenoid biosynthesis; isopentenyl diphosphate biosynthesis via DXP pathway; isopentenyl diphosphate from 1-deoxy-D-xylulose 5-phosphate: step 3/6.</text>
</comment>
<evidence type="ECO:0000313" key="12">
    <source>
        <dbReference type="EMBL" id="AFZ46160.1"/>
    </source>
</evidence>
<reference evidence="13" key="1">
    <citation type="journal article" date="2013" name="Proc. Natl. Acad. Sci. U.S.A.">
        <title>Improving the coverage of the cyanobacterial phylum using diversity-driven genome sequencing.</title>
        <authorList>
            <person name="Shih P.M."/>
            <person name="Wu D."/>
            <person name="Latifi A."/>
            <person name="Axen S.D."/>
            <person name="Fewer D.P."/>
            <person name="Talla E."/>
            <person name="Calteau A."/>
            <person name="Cai F."/>
            <person name="Tandeau de Marsac N."/>
            <person name="Rippka R."/>
            <person name="Herdman M."/>
            <person name="Sivonen K."/>
            <person name="Coursin T."/>
            <person name="Laurent T."/>
            <person name="Goodwin L."/>
            <person name="Nolan M."/>
            <person name="Davenport K.W."/>
            <person name="Han C.S."/>
            <person name="Rubin E.M."/>
            <person name="Eisen J.A."/>
            <person name="Woyke T."/>
            <person name="Gugger M."/>
            <person name="Kerfeld C.A."/>
        </authorList>
    </citation>
    <scope>NUCLEOTIDE SEQUENCE [LARGE SCALE GENOMIC DNA]</scope>
    <source>
        <strain evidence="13">ATCC 29140 / PCC 7202</strain>
    </source>
</reference>
<dbReference type="InterPro" id="IPR020568">
    <property type="entry name" value="Ribosomal_Su5_D2-typ_SF"/>
</dbReference>
<keyword evidence="5 9" id="KW-0547">Nucleotide-binding</keyword>
<name>K9YIC7_CYASC</name>
<keyword evidence="4 9" id="KW-0808">Transferase</keyword>
<evidence type="ECO:0000259" key="10">
    <source>
        <dbReference type="Pfam" id="PF00288"/>
    </source>
</evidence>
<keyword evidence="9" id="KW-0414">Isoprene biosynthesis</keyword>
<protein>
    <recommendedName>
        <fullName evidence="3 9">4-diphosphocytidyl-2-C-methyl-D-erythritol kinase</fullName>
        <shortName evidence="9">CMK</shortName>
        <ecNumber evidence="2 9">2.7.1.148</ecNumber>
    </recommendedName>
    <alternativeName>
        <fullName evidence="8 9">4-(cytidine-5'-diphospho)-2-C-methyl-D-erythritol kinase</fullName>
    </alternativeName>
</protein>
<dbReference type="GO" id="GO:0019288">
    <property type="term" value="P:isopentenyl diphosphate biosynthetic process, methylerythritol 4-phosphate pathway"/>
    <property type="evidence" value="ECO:0007669"/>
    <property type="project" value="UniProtKB-UniRule"/>
</dbReference>
<evidence type="ECO:0000256" key="3">
    <source>
        <dbReference type="ARBA" id="ARBA00017473"/>
    </source>
</evidence>
<dbReference type="GO" id="GO:0005524">
    <property type="term" value="F:ATP binding"/>
    <property type="evidence" value="ECO:0007669"/>
    <property type="project" value="UniProtKB-UniRule"/>
</dbReference>
<dbReference type="EC" id="2.7.1.148" evidence="2 9"/>
<evidence type="ECO:0000256" key="7">
    <source>
        <dbReference type="ARBA" id="ARBA00022840"/>
    </source>
</evidence>
<keyword evidence="7 9" id="KW-0067">ATP-binding</keyword>
<dbReference type="eggNOG" id="COG1947">
    <property type="taxonomic scope" value="Bacteria"/>
</dbReference>
<dbReference type="UniPathway" id="UPA00056">
    <property type="reaction ID" value="UER00094"/>
</dbReference>
<dbReference type="InterPro" id="IPR006204">
    <property type="entry name" value="GHMP_kinase_N_dom"/>
</dbReference>
<accession>K9YIC7</accession>
<dbReference type="GO" id="GO:0016114">
    <property type="term" value="P:terpenoid biosynthetic process"/>
    <property type="evidence" value="ECO:0007669"/>
    <property type="project" value="UniProtKB-UniRule"/>
</dbReference>
<dbReference type="HAMAP" id="MF_00061">
    <property type="entry name" value="IspE"/>
    <property type="match status" value="1"/>
</dbReference>
<evidence type="ECO:0000256" key="6">
    <source>
        <dbReference type="ARBA" id="ARBA00022777"/>
    </source>
</evidence>
<dbReference type="PIRSF" id="PIRSF010376">
    <property type="entry name" value="IspE"/>
    <property type="match status" value="1"/>
</dbReference>
<evidence type="ECO:0000256" key="4">
    <source>
        <dbReference type="ARBA" id="ARBA00022679"/>
    </source>
</evidence>
<dbReference type="PATRIC" id="fig|292563.3.peg.185"/>
<sequence length="316" mass="34735">MQSYSLFAPAKINLHLEIIGDRPDGYHELVMIMQSVALGDVIDIRANGKEETRLFCQNPQVPLDNTNLAYKAVQLMQTNYPTPARNFGGLDIHIQKNIPVAAGLAGGSSNAAAVLVGINLLWGLGLTQPELRDLATYLGSDVPFCIAGGTAIATGRGEEIEPLPDLDNIWVILAKYSNISVSTPWAYKTYREQFHDLYVQDSHGVSQRTHAVHSGELVRAIAHRNSKQIGALLYNDLQKSVLPEYPEVENLINSFKKQNVLGAMMSGSGPTVFALCENEDQANEIKNIIQKQINDPNLELWVTKMCAHGITTIETK</sequence>
<feature type="domain" description="GHMP kinase N-terminal" evidence="10">
    <location>
        <begin position="67"/>
        <end position="149"/>
    </location>
</feature>
<dbReference type="PRINTS" id="PR00958">
    <property type="entry name" value="HOMSERKINASE"/>
</dbReference>
<dbReference type="SUPFAM" id="SSF55060">
    <property type="entry name" value="GHMP Kinase, C-terminal domain"/>
    <property type="match status" value="1"/>
</dbReference>
<dbReference type="NCBIfam" id="TIGR00154">
    <property type="entry name" value="ispE"/>
    <property type="match status" value="1"/>
</dbReference>
<dbReference type="Pfam" id="PF08544">
    <property type="entry name" value="GHMP_kinases_C"/>
    <property type="match status" value="1"/>
</dbReference>
<evidence type="ECO:0000256" key="5">
    <source>
        <dbReference type="ARBA" id="ARBA00022741"/>
    </source>
</evidence>
<dbReference type="PANTHER" id="PTHR43527">
    <property type="entry name" value="4-DIPHOSPHOCYTIDYL-2-C-METHYL-D-ERYTHRITOL KINASE, CHLOROPLASTIC"/>
    <property type="match status" value="1"/>
</dbReference>
<evidence type="ECO:0000256" key="2">
    <source>
        <dbReference type="ARBA" id="ARBA00012052"/>
    </source>
</evidence>
<evidence type="ECO:0000313" key="13">
    <source>
        <dbReference type="Proteomes" id="UP000010483"/>
    </source>
</evidence>
<keyword evidence="13" id="KW-1185">Reference proteome</keyword>
<gene>
    <name evidence="9" type="primary">ispE</name>
    <name evidence="12" type="ordered locus">Cyast_0177</name>
</gene>
<dbReference type="KEGG" id="csn:Cyast_0177"/>
<organism evidence="12 13">
    <name type="scientific">Cyanobacterium stanieri (strain ATCC 29140 / PCC 7202)</name>
    <dbReference type="NCBI Taxonomy" id="292563"/>
    <lineage>
        <taxon>Bacteria</taxon>
        <taxon>Bacillati</taxon>
        <taxon>Cyanobacteriota</taxon>
        <taxon>Cyanophyceae</taxon>
        <taxon>Oscillatoriophycideae</taxon>
        <taxon>Chroococcales</taxon>
        <taxon>Geminocystaceae</taxon>
        <taxon>Cyanobacterium</taxon>
    </lineage>
</organism>
<dbReference type="Pfam" id="PF00288">
    <property type="entry name" value="GHMP_kinases_N"/>
    <property type="match status" value="1"/>
</dbReference>
<feature type="domain" description="GHMP kinase C-terminal" evidence="11">
    <location>
        <begin position="218"/>
        <end position="292"/>
    </location>
</feature>
<dbReference type="PANTHER" id="PTHR43527:SF2">
    <property type="entry name" value="4-DIPHOSPHOCYTIDYL-2-C-METHYL-D-ERYTHRITOL KINASE, CHLOROPLASTIC"/>
    <property type="match status" value="1"/>
</dbReference>
<comment type="similarity">
    <text evidence="1 9">Belongs to the GHMP kinase family. IspE subfamily.</text>
</comment>
<dbReference type="Proteomes" id="UP000010483">
    <property type="component" value="Chromosome"/>
</dbReference>
<evidence type="ECO:0000256" key="9">
    <source>
        <dbReference type="HAMAP-Rule" id="MF_00061"/>
    </source>
</evidence>
<dbReference type="HOGENOM" id="CLU_053057_1_1_3"/>
<dbReference type="Gene3D" id="3.30.70.890">
    <property type="entry name" value="GHMP kinase, C-terminal domain"/>
    <property type="match status" value="1"/>
</dbReference>
<evidence type="ECO:0000259" key="11">
    <source>
        <dbReference type="Pfam" id="PF08544"/>
    </source>
</evidence>
<comment type="catalytic activity">
    <reaction evidence="9">
        <text>4-CDP-2-C-methyl-D-erythritol + ATP = 4-CDP-2-C-methyl-D-erythritol 2-phosphate + ADP + H(+)</text>
        <dbReference type="Rhea" id="RHEA:18437"/>
        <dbReference type="ChEBI" id="CHEBI:15378"/>
        <dbReference type="ChEBI" id="CHEBI:30616"/>
        <dbReference type="ChEBI" id="CHEBI:57823"/>
        <dbReference type="ChEBI" id="CHEBI:57919"/>
        <dbReference type="ChEBI" id="CHEBI:456216"/>
        <dbReference type="EC" id="2.7.1.148"/>
    </reaction>
</comment>
<feature type="active site" evidence="9">
    <location>
        <position position="141"/>
    </location>
</feature>
<evidence type="ECO:0000256" key="1">
    <source>
        <dbReference type="ARBA" id="ARBA00009684"/>
    </source>
</evidence>
<dbReference type="EMBL" id="CP003940">
    <property type="protein sequence ID" value="AFZ46160.1"/>
    <property type="molecule type" value="Genomic_DNA"/>
</dbReference>
<dbReference type="GO" id="GO:0050515">
    <property type="term" value="F:4-(cytidine 5'-diphospho)-2-C-methyl-D-erythritol kinase activity"/>
    <property type="evidence" value="ECO:0007669"/>
    <property type="project" value="UniProtKB-UniRule"/>
</dbReference>